<sequence length="52" mass="5945">MKEVKPEGGGRAEFEYIPAWFPGARLKRSALISQRSTAQWVDAPFQYVTKNM</sequence>
<proteinExistence type="predicted"/>
<name>A0AAD4BH96_BOLED</name>
<reference evidence="1" key="1">
    <citation type="submission" date="2019-10" db="EMBL/GenBank/DDBJ databases">
        <authorList>
            <consortium name="DOE Joint Genome Institute"/>
            <person name="Kuo A."/>
            <person name="Miyauchi S."/>
            <person name="Kiss E."/>
            <person name="Drula E."/>
            <person name="Kohler A."/>
            <person name="Sanchez-Garcia M."/>
            <person name="Andreopoulos B."/>
            <person name="Barry K.W."/>
            <person name="Bonito G."/>
            <person name="Buee M."/>
            <person name="Carver A."/>
            <person name="Chen C."/>
            <person name="Cichocki N."/>
            <person name="Clum A."/>
            <person name="Culley D."/>
            <person name="Crous P.W."/>
            <person name="Fauchery L."/>
            <person name="Girlanda M."/>
            <person name="Hayes R."/>
            <person name="Keri Z."/>
            <person name="LaButti K."/>
            <person name="Lipzen A."/>
            <person name="Lombard V."/>
            <person name="Magnuson J."/>
            <person name="Maillard F."/>
            <person name="Morin E."/>
            <person name="Murat C."/>
            <person name="Nolan M."/>
            <person name="Ohm R."/>
            <person name="Pangilinan J."/>
            <person name="Pereira M."/>
            <person name="Perotto S."/>
            <person name="Peter M."/>
            <person name="Riley R."/>
            <person name="Sitrit Y."/>
            <person name="Stielow B."/>
            <person name="Szollosi G."/>
            <person name="Zifcakova L."/>
            <person name="Stursova M."/>
            <person name="Spatafora J.W."/>
            <person name="Tedersoo L."/>
            <person name="Vaario L.-M."/>
            <person name="Yamada A."/>
            <person name="Yan M."/>
            <person name="Wang P."/>
            <person name="Xu J."/>
            <person name="Bruns T."/>
            <person name="Baldrian P."/>
            <person name="Vilgalys R."/>
            <person name="Henrissat B."/>
            <person name="Grigoriev I.V."/>
            <person name="Hibbett D."/>
            <person name="Nagy L.G."/>
            <person name="Martin F.M."/>
        </authorList>
    </citation>
    <scope>NUCLEOTIDE SEQUENCE</scope>
    <source>
        <strain evidence="1">BED1</strain>
    </source>
</reference>
<gene>
    <name evidence="1" type="ORF">L210DRAFT_3563991</name>
</gene>
<feature type="non-terminal residue" evidence="1">
    <location>
        <position position="52"/>
    </location>
</feature>
<dbReference type="EMBL" id="WHUW01000071">
    <property type="protein sequence ID" value="KAF8428886.1"/>
    <property type="molecule type" value="Genomic_DNA"/>
</dbReference>
<evidence type="ECO:0000313" key="1">
    <source>
        <dbReference type="EMBL" id="KAF8428886.1"/>
    </source>
</evidence>
<dbReference type="AlphaFoldDB" id="A0AAD4BH96"/>
<evidence type="ECO:0000313" key="2">
    <source>
        <dbReference type="Proteomes" id="UP001194468"/>
    </source>
</evidence>
<comment type="caution">
    <text evidence="1">The sequence shown here is derived from an EMBL/GenBank/DDBJ whole genome shotgun (WGS) entry which is preliminary data.</text>
</comment>
<organism evidence="1 2">
    <name type="scientific">Boletus edulis BED1</name>
    <dbReference type="NCBI Taxonomy" id="1328754"/>
    <lineage>
        <taxon>Eukaryota</taxon>
        <taxon>Fungi</taxon>
        <taxon>Dikarya</taxon>
        <taxon>Basidiomycota</taxon>
        <taxon>Agaricomycotina</taxon>
        <taxon>Agaricomycetes</taxon>
        <taxon>Agaricomycetidae</taxon>
        <taxon>Boletales</taxon>
        <taxon>Boletineae</taxon>
        <taxon>Boletaceae</taxon>
        <taxon>Boletoideae</taxon>
        <taxon>Boletus</taxon>
    </lineage>
</organism>
<dbReference type="Proteomes" id="UP001194468">
    <property type="component" value="Unassembled WGS sequence"/>
</dbReference>
<reference evidence="1" key="2">
    <citation type="journal article" date="2020" name="Nat. Commun.">
        <title>Large-scale genome sequencing of mycorrhizal fungi provides insights into the early evolution of symbiotic traits.</title>
        <authorList>
            <person name="Miyauchi S."/>
            <person name="Kiss E."/>
            <person name="Kuo A."/>
            <person name="Drula E."/>
            <person name="Kohler A."/>
            <person name="Sanchez-Garcia M."/>
            <person name="Morin E."/>
            <person name="Andreopoulos B."/>
            <person name="Barry K.W."/>
            <person name="Bonito G."/>
            <person name="Buee M."/>
            <person name="Carver A."/>
            <person name="Chen C."/>
            <person name="Cichocki N."/>
            <person name="Clum A."/>
            <person name="Culley D."/>
            <person name="Crous P.W."/>
            <person name="Fauchery L."/>
            <person name="Girlanda M."/>
            <person name="Hayes R.D."/>
            <person name="Keri Z."/>
            <person name="LaButti K."/>
            <person name="Lipzen A."/>
            <person name="Lombard V."/>
            <person name="Magnuson J."/>
            <person name="Maillard F."/>
            <person name="Murat C."/>
            <person name="Nolan M."/>
            <person name="Ohm R.A."/>
            <person name="Pangilinan J."/>
            <person name="Pereira M.F."/>
            <person name="Perotto S."/>
            <person name="Peter M."/>
            <person name="Pfister S."/>
            <person name="Riley R."/>
            <person name="Sitrit Y."/>
            <person name="Stielow J.B."/>
            <person name="Szollosi G."/>
            <person name="Zifcakova L."/>
            <person name="Stursova M."/>
            <person name="Spatafora J.W."/>
            <person name="Tedersoo L."/>
            <person name="Vaario L.M."/>
            <person name="Yamada A."/>
            <person name="Yan M."/>
            <person name="Wang P."/>
            <person name="Xu J."/>
            <person name="Bruns T."/>
            <person name="Baldrian P."/>
            <person name="Vilgalys R."/>
            <person name="Dunand C."/>
            <person name="Henrissat B."/>
            <person name="Grigoriev I.V."/>
            <person name="Hibbett D."/>
            <person name="Nagy L.G."/>
            <person name="Martin F.M."/>
        </authorList>
    </citation>
    <scope>NUCLEOTIDE SEQUENCE</scope>
    <source>
        <strain evidence="1">BED1</strain>
    </source>
</reference>
<protein>
    <submittedName>
        <fullName evidence="1">Uncharacterized protein</fullName>
    </submittedName>
</protein>
<keyword evidence="2" id="KW-1185">Reference proteome</keyword>
<accession>A0AAD4BH96</accession>